<proteinExistence type="predicted"/>
<gene>
    <name evidence="1" type="ORF">PFISCL1PPCAC_612</name>
</gene>
<accession>A0AAV5UUX7</accession>
<dbReference type="AlphaFoldDB" id="A0AAV5UUX7"/>
<evidence type="ECO:0000313" key="1">
    <source>
        <dbReference type="EMBL" id="GMT09315.1"/>
    </source>
</evidence>
<sequence>DARIADDCPECDSTISALQCFLHRTSRSSYRIRTADIQWNNLESESLRIATQRLTTFNCKASGEYGDSGFCALE</sequence>
<dbReference type="EMBL" id="BTSY01000001">
    <property type="protein sequence ID" value="GMT09315.1"/>
    <property type="molecule type" value="Genomic_DNA"/>
</dbReference>
<feature type="non-terminal residue" evidence="1">
    <location>
        <position position="1"/>
    </location>
</feature>
<dbReference type="Proteomes" id="UP001432322">
    <property type="component" value="Unassembled WGS sequence"/>
</dbReference>
<name>A0AAV5UUX7_9BILA</name>
<keyword evidence="2" id="KW-1185">Reference proteome</keyword>
<protein>
    <submittedName>
        <fullName evidence="1">Uncharacterized protein</fullName>
    </submittedName>
</protein>
<comment type="caution">
    <text evidence="1">The sequence shown here is derived from an EMBL/GenBank/DDBJ whole genome shotgun (WGS) entry which is preliminary data.</text>
</comment>
<feature type="non-terminal residue" evidence="1">
    <location>
        <position position="74"/>
    </location>
</feature>
<reference evidence="1" key="1">
    <citation type="submission" date="2023-10" db="EMBL/GenBank/DDBJ databases">
        <title>Genome assembly of Pristionchus species.</title>
        <authorList>
            <person name="Yoshida K."/>
            <person name="Sommer R.J."/>
        </authorList>
    </citation>
    <scope>NUCLEOTIDE SEQUENCE</scope>
    <source>
        <strain evidence="1">RS5133</strain>
    </source>
</reference>
<evidence type="ECO:0000313" key="2">
    <source>
        <dbReference type="Proteomes" id="UP001432322"/>
    </source>
</evidence>
<organism evidence="1 2">
    <name type="scientific">Pristionchus fissidentatus</name>
    <dbReference type="NCBI Taxonomy" id="1538716"/>
    <lineage>
        <taxon>Eukaryota</taxon>
        <taxon>Metazoa</taxon>
        <taxon>Ecdysozoa</taxon>
        <taxon>Nematoda</taxon>
        <taxon>Chromadorea</taxon>
        <taxon>Rhabditida</taxon>
        <taxon>Rhabditina</taxon>
        <taxon>Diplogasteromorpha</taxon>
        <taxon>Diplogasteroidea</taxon>
        <taxon>Neodiplogasteridae</taxon>
        <taxon>Pristionchus</taxon>
    </lineage>
</organism>